<dbReference type="OrthoDB" id="6022258at2759"/>
<organism evidence="1 2">
    <name type="scientific">Pseudolycoriella hygida</name>
    <dbReference type="NCBI Taxonomy" id="35572"/>
    <lineage>
        <taxon>Eukaryota</taxon>
        <taxon>Metazoa</taxon>
        <taxon>Ecdysozoa</taxon>
        <taxon>Arthropoda</taxon>
        <taxon>Hexapoda</taxon>
        <taxon>Insecta</taxon>
        <taxon>Pterygota</taxon>
        <taxon>Neoptera</taxon>
        <taxon>Endopterygota</taxon>
        <taxon>Diptera</taxon>
        <taxon>Nematocera</taxon>
        <taxon>Sciaroidea</taxon>
        <taxon>Sciaridae</taxon>
        <taxon>Pseudolycoriella</taxon>
    </lineage>
</organism>
<proteinExistence type="predicted"/>
<reference evidence="1" key="1">
    <citation type="submission" date="2022-07" db="EMBL/GenBank/DDBJ databases">
        <authorList>
            <person name="Trinca V."/>
            <person name="Uliana J.V.C."/>
            <person name="Torres T.T."/>
            <person name="Ward R.J."/>
            <person name="Monesi N."/>
        </authorList>
    </citation>
    <scope>NUCLEOTIDE SEQUENCE</scope>
    <source>
        <strain evidence="1">HSMRA1968</strain>
        <tissue evidence="1">Whole embryos</tissue>
    </source>
</reference>
<evidence type="ECO:0000313" key="1">
    <source>
        <dbReference type="EMBL" id="KAJ6633090.1"/>
    </source>
</evidence>
<gene>
    <name evidence="1" type="ORF">Bhyg_15644</name>
</gene>
<feature type="non-terminal residue" evidence="1">
    <location>
        <position position="1"/>
    </location>
</feature>
<sequence>DVIDVLQEGIGVSDGVETVGDSINVQNLFEKLQPADNIHITGDLHIDSINGVLWKDFVQQIVLRNLPNLIHDLRVNGDIIPKGGFQTDSLNGLSYPQDFLWMHDMDTSIVTGQKIFKETLTTVSVDTSGTVDGIPTEETISLLKTQHIGGLTTFTQLQVTSSLIVSGTVNGKHLEDFKPNPSLLQTNVISSDCIFQNL</sequence>
<dbReference type="AlphaFoldDB" id="A0A9Q0MLW7"/>
<dbReference type="EMBL" id="WJQU01002215">
    <property type="protein sequence ID" value="KAJ6633090.1"/>
    <property type="molecule type" value="Genomic_DNA"/>
</dbReference>
<protein>
    <submittedName>
        <fullName evidence="1">Uncharacterized protein</fullName>
    </submittedName>
</protein>
<comment type="caution">
    <text evidence="1">The sequence shown here is derived from an EMBL/GenBank/DDBJ whole genome shotgun (WGS) entry which is preliminary data.</text>
</comment>
<feature type="non-terminal residue" evidence="1">
    <location>
        <position position="198"/>
    </location>
</feature>
<accession>A0A9Q0MLW7</accession>
<name>A0A9Q0MLW7_9DIPT</name>
<dbReference type="Proteomes" id="UP001151699">
    <property type="component" value="Unassembled WGS sequence"/>
</dbReference>
<evidence type="ECO:0000313" key="2">
    <source>
        <dbReference type="Proteomes" id="UP001151699"/>
    </source>
</evidence>
<keyword evidence="2" id="KW-1185">Reference proteome</keyword>